<protein>
    <recommendedName>
        <fullName evidence="2">histidine kinase</fullName>
        <ecNumber evidence="2">2.7.13.3</ecNumber>
    </recommendedName>
</protein>
<dbReference type="PANTHER" id="PTHR43047:SF72">
    <property type="entry name" value="OSMOSENSING HISTIDINE PROTEIN KINASE SLN1"/>
    <property type="match status" value="1"/>
</dbReference>
<dbReference type="CDD" id="cd00075">
    <property type="entry name" value="HATPase"/>
    <property type="match status" value="1"/>
</dbReference>
<dbReference type="EMBL" id="CP000471">
    <property type="protein sequence ID" value="ABK42927.1"/>
    <property type="molecule type" value="Genomic_DNA"/>
</dbReference>
<evidence type="ECO:0000256" key="1">
    <source>
        <dbReference type="ARBA" id="ARBA00000085"/>
    </source>
</evidence>
<dbReference type="RefSeq" id="WP_011712097.1">
    <property type="nucleotide sequence ID" value="NC_008576.1"/>
</dbReference>
<gene>
    <name evidence="9" type="ordered locus">Mmc1_0401</name>
</gene>
<dbReference type="PRINTS" id="PR00344">
    <property type="entry name" value="BCTRLSENSOR"/>
</dbReference>
<dbReference type="KEGG" id="mgm:Mmc1_0401"/>
<organism evidence="9 10">
    <name type="scientific">Magnetococcus marinus (strain ATCC BAA-1437 / JCM 17883 / MC-1)</name>
    <dbReference type="NCBI Taxonomy" id="156889"/>
    <lineage>
        <taxon>Bacteria</taxon>
        <taxon>Pseudomonadati</taxon>
        <taxon>Pseudomonadota</taxon>
        <taxon>Magnetococcia</taxon>
        <taxon>Magnetococcales</taxon>
        <taxon>Magnetococcaceae</taxon>
        <taxon>Magnetococcus</taxon>
    </lineage>
</organism>
<evidence type="ECO:0000259" key="7">
    <source>
        <dbReference type="PROSITE" id="PS50109"/>
    </source>
</evidence>
<dbReference type="InterPro" id="IPR003661">
    <property type="entry name" value="HisK_dim/P_dom"/>
</dbReference>
<feature type="modified residue" description="4-aspartylphosphate" evidence="6">
    <location>
        <position position="84"/>
    </location>
</feature>
<comment type="catalytic activity">
    <reaction evidence="1">
        <text>ATP + protein L-histidine = ADP + protein N-phospho-L-histidine.</text>
        <dbReference type="EC" id="2.7.13.3"/>
    </reaction>
</comment>
<dbReference type="GO" id="GO:0000155">
    <property type="term" value="F:phosphorelay sensor kinase activity"/>
    <property type="evidence" value="ECO:0007669"/>
    <property type="project" value="InterPro"/>
</dbReference>
<dbReference type="SMART" id="SM00387">
    <property type="entry name" value="HATPase_c"/>
    <property type="match status" value="1"/>
</dbReference>
<dbReference type="GO" id="GO:0005886">
    <property type="term" value="C:plasma membrane"/>
    <property type="evidence" value="ECO:0007669"/>
    <property type="project" value="TreeGrafter"/>
</dbReference>
<keyword evidence="10" id="KW-1185">Reference proteome</keyword>
<dbReference type="InterPro" id="IPR001789">
    <property type="entry name" value="Sig_transdc_resp-reg_receiver"/>
</dbReference>
<dbReference type="InterPro" id="IPR036097">
    <property type="entry name" value="HisK_dim/P_sf"/>
</dbReference>
<evidence type="ECO:0000259" key="8">
    <source>
        <dbReference type="PROSITE" id="PS50110"/>
    </source>
</evidence>
<evidence type="ECO:0000256" key="5">
    <source>
        <dbReference type="ARBA" id="ARBA00022777"/>
    </source>
</evidence>
<dbReference type="Gene3D" id="1.10.287.130">
    <property type="match status" value="1"/>
</dbReference>
<dbReference type="InterPro" id="IPR003594">
    <property type="entry name" value="HATPase_dom"/>
</dbReference>
<dbReference type="STRING" id="156889.Mmc1_0401"/>
<dbReference type="Proteomes" id="UP000002586">
    <property type="component" value="Chromosome"/>
</dbReference>
<dbReference type="Gene3D" id="3.40.50.2300">
    <property type="match status" value="1"/>
</dbReference>
<sequence length="415" mass="46235">MSGADIKKKLVFKQKSKQPEQVSDQPPWVLGVVDDEPHLHEVTAHVLRNFSFQGRRVELVQGYSGAEAKQLVCNHPDMAVLLLDVVMESDHAGLDVVEYVRDVLGNQSLRIVLRTGQAWLFPEDEVFEKYDINDYLDKAELSAHRMKVALKAAFRSFETMRDLERSQQREQVLRQIAEQASQAKSDFVASLGHELRSPTQSIMGFNRYVMDAVSQSNIEPDVKAEIAKFIRYAQISSERLAGLINNLLDLSKLESGRMEFAIEPHNIWDAVRFLQMEMEPLLQEKGVTLEHPQCTEPLELLFDMGKIIQVLVNLLSNAIKFTPAGGVIRITAHALDTGRVKIAVSDSGRGIPEEEIEHIFGRYQQSTSNQQSDGGTGLGLAIAREICLNHGDSLVAENNPNGVGACFSFTLAVVG</sequence>
<reference evidence="10" key="1">
    <citation type="journal article" date="2009" name="Appl. Environ. Microbiol.">
        <title>Complete genome sequence of the chemolithoautotrophic marine magnetotactic coccus strain MC-1.</title>
        <authorList>
            <person name="Schubbe S."/>
            <person name="Williams T.J."/>
            <person name="Xie G."/>
            <person name="Kiss H.E."/>
            <person name="Brettin T.S."/>
            <person name="Martinez D."/>
            <person name="Ross C.A."/>
            <person name="Schuler D."/>
            <person name="Cox B.L."/>
            <person name="Nealson K.H."/>
            <person name="Bazylinski D.A."/>
        </authorList>
    </citation>
    <scope>NUCLEOTIDE SEQUENCE [LARGE SCALE GENOMIC DNA]</scope>
    <source>
        <strain evidence="10">ATCC BAA-1437 / JCM 17883 / MC-1</strain>
    </source>
</reference>
<dbReference type="EC" id="2.7.13.3" evidence="2"/>
<dbReference type="eggNOG" id="COG2205">
    <property type="taxonomic scope" value="Bacteria"/>
</dbReference>
<evidence type="ECO:0000256" key="2">
    <source>
        <dbReference type="ARBA" id="ARBA00012438"/>
    </source>
</evidence>
<dbReference type="Pfam" id="PF00512">
    <property type="entry name" value="HisKA"/>
    <property type="match status" value="1"/>
</dbReference>
<dbReference type="eggNOG" id="COG0784">
    <property type="taxonomic scope" value="Bacteria"/>
</dbReference>
<dbReference type="SMART" id="SM00388">
    <property type="entry name" value="HisKA"/>
    <property type="match status" value="1"/>
</dbReference>
<dbReference type="GO" id="GO:0009927">
    <property type="term" value="F:histidine phosphotransfer kinase activity"/>
    <property type="evidence" value="ECO:0007669"/>
    <property type="project" value="TreeGrafter"/>
</dbReference>
<evidence type="ECO:0000256" key="4">
    <source>
        <dbReference type="ARBA" id="ARBA00022679"/>
    </source>
</evidence>
<dbReference type="AlphaFoldDB" id="A0L4N4"/>
<dbReference type="InterPro" id="IPR005467">
    <property type="entry name" value="His_kinase_dom"/>
</dbReference>
<dbReference type="InterPro" id="IPR004358">
    <property type="entry name" value="Sig_transdc_His_kin-like_C"/>
</dbReference>
<dbReference type="SUPFAM" id="SSF47384">
    <property type="entry name" value="Homodimeric domain of signal transducing histidine kinase"/>
    <property type="match status" value="1"/>
</dbReference>
<keyword evidence="4" id="KW-0808">Transferase</keyword>
<dbReference type="SUPFAM" id="SSF55874">
    <property type="entry name" value="ATPase domain of HSP90 chaperone/DNA topoisomerase II/histidine kinase"/>
    <property type="match status" value="1"/>
</dbReference>
<dbReference type="HOGENOM" id="CLU_000445_114_72_5"/>
<dbReference type="OrthoDB" id="7326651at2"/>
<reference evidence="9 10" key="2">
    <citation type="journal article" date="2012" name="Int. J. Syst. Evol. Microbiol.">
        <title>Magnetococcus marinus gen. nov., sp. nov., a marine, magnetotactic bacterium that represents a novel lineage (Magnetococcaceae fam. nov.; Magnetococcales ord. nov.) at the base of the Alphaproteobacteria.</title>
        <authorList>
            <person name="Bazylinski D.A."/>
            <person name="Williams T.J."/>
            <person name="Lefevre C.T."/>
            <person name="Berg R.J."/>
            <person name="Zhang C.L."/>
            <person name="Bowser S.S."/>
            <person name="Dean A.J."/>
            <person name="Beveridge T.J."/>
        </authorList>
    </citation>
    <scope>NUCLEOTIDE SEQUENCE [LARGE SCALE GENOMIC DNA]</scope>
    <source>
        <strain evidence="10">ATCC BAA-1437 / JCM 17883 / MC-1</strain>
    </source>
</reference>
<evidence type="ECO:0000313" key="9">
    <source>
        <dbReference type="EMBL" id="ABK42927.1"/>
    </source>
</evidence>
<dbReference type="InterPro" id="IPR011006">
    <property type="entry name" value="CheY-like_superfamily"/>
</dbReference>
<dbReference type="Pfam" id="PF02518">
    <property type="entry name" value="HATPase_c"/>
    <property type="match status" value="1"/>
</dbReference>
<name>A0L4N4_MAGMM</name>
<proteinExistence type="predicted"/>
<dbReference type="PANTHER" id="PTHR43047">
    <property type="entry name" value="TWO-COMPONENT HISTIDINE PROTEIN KINASE"/>
    <property type="match status" value="1"/>
</dbReference>
<dbReference type="PROSITE" id="PS50110">
    <property type="entry name" value="RESPONSE_REGULATORY"/>
    <property type="match status" value="1"/>
</dbReference>
<evidence type="ECO:0000313" key="10">
    <source>
        <dbReference type="Proteomes" id="UP000002586"/>
    </source>
</evidence>
<accession>A0L4N4</accession>
<evidence type="ECO:0000256" key="3">
    <source>
        <dbReference type="ARBA" id="ARBA00022553"/>
    </source>
</evidence>
<dbReference type="SUPFAM" id="SSF52172">
    <property type="entry name" value="CheY-like"/>
    <property type="match status" value="1"/>
</dbReference>
<feature type="domain" description="Response regulatory" evidence="8">
    <location>
        <begin position="29"/>
        <end position="153"/>
    </location>
</feature>
<dbReference type="CDD" id="cd00082">
    <property type="entry name" value="HisKA"/>
    <property type="match status" value="1"/>
</dbReference>
<feature type="domain" description="Histidine kinase" evidence="7">
    <location>
        <begin position="190"/>
        <end position="415"/>
    </location>
</feature>
<dbReference type="Gene3D" id="3.30.565.10">
    <property type="entry name" value="Histidine kinase-like ATPase, C-terminal domain"/>
    <property type="match status" value="1"/>
</dbReference>
<keyword evidence="5 9" id="KW-0418">Kinase</keyword>
<dbReference type="PROSITE" id="PS50109">
    <property type="entry name" value="HIS_KIN"/>
    <property type="match status" value="1"/>
</dbReference>
<keyword evidence="3 6" id="KW-0597">Phosphoprotein</keyword>
<dbReference type="InterPro" id="IPR036890">
    <property type="entry name" value="HATPase_C_sf"/>
</dbReference>
<evidence type="ECO:0000256" key="6">
    <source>
        <dbReference type="PROSITE-ProRule" id="PRU00169"/>
    </source>
</evidence>